<accession>A0A2S7IUB2</accession>
<protein>
    <submittedName>
        <fullName evidence="1">Uncharacterized protein</fullName>
    </submittedName>
</protein>
<dbReference type="EMBL" id="PTRC01000060">
    <property type="protein sequence ID" value="PQA71601.1"/>
    <property type="molecule type" value="Genomic_DNA"/>
</dbReference>
<name>A0A2S7IUB2_9HYPH</name>
<dbReference type="AlphaFoldDB" id="A0A2S7IUB2"/>
<evidence type="ECO:0000313" key="2">
    <source>
        <dbReference type="Proteomes" id="UP000238493"/>
    </source>
</evidence>
<sequence>MTSYTKRHLTEAEHYVFNAALNGLISSPAFHGGLYQQSPAAAVKFALECVEEYRKKCTEDVEYDDDLPF</sequence>
<comment type="caution">
    <text evidence="1">The sequence shown here is derived from an EMBL/GenBank/DDBJ whole genome shotgun (WGS) entry which is preliminary data.</text>
</comment>
<proteinExistence type="predicted"/>
<dbReference type="Proteomes" id="UP000238493">
    <property type="component" value="Unassembled WGS sequence"/>
</dbReference>
<keyword evidence="2" id="KW-1185">Reference proteome</keyword>
<dbReference type="RefSeq" id="WP_104757559.1">
    <property type="nucleotide sequence ID" value="NZ_PTRC01000060.1"/>
</dbReference>
<organism evidence="1 2">
    <name type="scientific">Brucella oryzae</name>
    <dbReference type="NCBI Taxonomy" id="335286"/>
    <lineage>
        <taxon>Bacteria</taxon>
        <taxon>Pseudomonadati</taxon>
        <taxon>Pseudomonadota</taxon>
        <taxon>Alphaproteobacteria</taxon>
        <taxon>Hyphomicrobiales</taxon>
        <taxon>Brucellaceae</taxon>
        <taxon>Brucella/Ochrobactrum group</taxon>
        <taxon>Brucella</taxon>
    </lineage>
</organism>
<evidence type="ECO:0000313" key="1">
    <source>
        <dbReference type="EMBL" id="PQA71601.1"/>
    </source>
</evidence>
<gene>
    <name evidence="1" type="ORF">C3731_21155</name>
</gene>
<reference evidence="1 2" key="1">
    <citation type="submission" date="2018-02" db="EMBL/GenBank/DDBJ databases">
        <title>Draft genome sequence of Ochrobactrum oryzae found in Brazil.</title>
        <authorList>
            <person name="Cerdeira L."/>
            <person name="Andrade F."/>
            <person name="Zacariotto T."/>
            <person name="Barbosa B."/>
            <person name="Santos S."/>
            <person name="Cassetari V."/>
            <person name="Lincopan N."/>
        </authorList>
    </citation>
    <scope>NUCLEOTIDE SEQUENCE [LARGE SCALE GENOMIC DNA]</scope>
    <source>
        <strain evidence="1 2">OA447</strain>
    </source>
</reference>